<protein>
    <submittedName>
        <fullName evidence="2">Uncharacterized protein</fullName>
    </submittedName>
</protein>
<organism evidence="2 3">
    <name type="scientific">Candidatus Roizmanbacteria bacterium RIFCSPLOWO2_01_FULL_35_13</name>
    <dbReference type="NCBI Taxonomy" id="1802055"/>
    <lineage>
        <taxon>Bacteria</taxon>
        <taxon>Candidatus Roizmaniibacteriota</taxon>
    </lineage>
</organism>
<sequence>MTTIRWIFLVLLIFFIYHLIRDILQILNVNNLFSNIGHRLHEWCKPYCNYVTIPPELFGIVASAIVLIRNKVGMTGKILLLSLPIWLIFTLLR</sequence>
<dbReference type="Proteomes" id="UP000179270">
    <property type="component" value="Unassembled WGS sequence"/>
</dbReference>
<accession>A0A1F7IC13</accession>
<dbReference type="AlphaFoldDB" id="A0A1F7IC13"/>
<dbReference type="STRING" id="1802055.A3A74_01510"/>
<name>A0A1F7IC13_9BACT</name>
<comment type="caution">
    <text evidence="2">The sequence shown here is derived from an EMBL/GenBank/DDBJ whole genome shotgun (WGS) entry which is preliminary data.</text>
</comment>
<evidence type="ECO:0000256" key="1">
    <source>
        <dbReference type="SAM" id="Phobius"/>
    </source>
</evidence>
<gene>
    <name evidence="2" type="ORF">A3A74_01510</name>
</gene>
<keyword evidence="1" id="KW-1133">Transmembrane helix</keyword>
<proteinExistence type="predicted"/>
<keyword evidence="1" id="KW-0812">Transmembrane</keyword>
<evidence type="ECO:0000313" key="2">
    <source>
        <dbReference type="EMBL" id="OGK40887.1"/>
    </source>
</evidence>
<evidence type="ECO:0000313" key="3">
    <source>
        <dbReference type="Proteomes" id="UP000179270"/>
    </source>
</evidence>
<reference evidence="2 3" key="1">
    <citation type="journal article" date="2016" name="Nat. Commun.">
        <title>Thousands of microbial genomes shed light on interconnected biogeochemical processes in an aquifer system.</title>
        <authorList>
            <person name="Anantharaman K."/>
            <person name="Brown C.T."/>
            <person name="Hug L.A."/>
            <person name="Sharon I."/>
            <person name="Castelle C.J."/>
            <person name="Probst A.J."/>
            <person name="Thomas B.C."/>
            <person name="Singh A."/>
            <person name="Wilkins M.J."/>
            <person name="Karaoz U."/>
            <person name="Brodie E.L."/>
            <person name="Williams K.H."/>
            <person name="Hubbard S.S."/>
            <person name="Banfield J.F."/>
        </authorList>
    </citation>
    <scope>NUCLEOTIDE SEQUENCE [LARGE SCALE GENOMIC DNA]</scope>
</reference>
<feature type="transmembrane region" description="Helical" evidence="1">
    <location>
        <begin position="6"/>
        <end position="27"/>
    </location>
</feature>
<feature type="transmembrane region" description="Helical" evidence="1">
    <location>
        <begin position="74"/>
        <end position="92"/>
    </location>
</feature>
<keyword evidence="1" id="KW-0472">Membrane</keyword>
<feature type="transmembrane region" description="Helical" evidence="1">
    <location>
        <begin position="47"/>
        <end position="68"/>
    </location>
</feature>
<dbReference type="EMBL" id="MGAF01000024">
    <property type="protein sequence ID" value="OGK40887.1"/>
    <property type="molecule type" value="Genomic_DNA"/>
</dbReference>